<evidence type="ECO:0000313" key="4">
    <source>
        <dbReference type="Proteomes" id="UP000198287"/>
    </source>
</evidence>
<feature type="compositionally biased region" description="Low complexity" evidence="1">
    <location>
        <begin position="39"/>
        <end position="50"/>
    </location>
</feature>
<keyword evidence="4" id="KW-1185">Reference proteome</keyword>
<dbReference type="AlphaFoldDB" id="A0A226DAK1"/>
<name>A0A226DAK1_FOLCA</name>
<accession>A0A226DAK1</accession>
<dbReference type="Proteomes" id="UP000198287">
    <property type="component" value="Unassembled WGS sequence"/>
</dbReference>
<dbReference type="OrthoDB" id="10688658at2759"/>
<feature type="compositionally biased region" description="Polar residues" evidence="1">
    <location>
        <begin position="429"/>
        <end position="457"/>
    </location>
</feature>
<proteinExistence type="predicted"/>
<evidence type="ECO:0000256" key="1">
    <source>
        <dbReference type="SAM" id="MobiDB-lite"/>
    </source>
</evidence>
<comment type="caution">
    <text evidence="3">The sequence shown here is derived from an EMBL/GenBank/DDBJ whole genome shotgun (WGS) entry which is preliminary data.</text>
</comment>
<feature type="region of interest" description="Disordered" evidence="1">
    <location>
        <begin position="30"/>
        <end position="50"/>
    </location>
</feature>
<dbReference type="EMBL" id="LNIX01000028">
    <property type="protein sequence ID" value="OXA41874.1"/>
    <property type="molecule type" value="Genomic_DNA"/>
</dbReference>
<sequence length="707" mass="77917">MKLLSVVVFSVFLGVVFAVEDQPKKKLLIKKRPKNHTDSTLPQTLHHTPTSPLTLLNSSLYSKRSNSTLYSKLRSRLGRLSNVTMTTTPSSHLLIPIPSSQQKPYQPVIVSTQATPTGGHQKDSMITYKLNKMFVPLGIYGRVLNNSEVAMETGKRKLKQYRPADSVSITNEKPDINQVSMTTGRPVALETIKLENRKYTQSVMPPPLPLDTSHVDSHVTGKVGGIFKNLRERVEQVNIPSLIHKGLSNLGQLTKSQWGMTDEGGDFGGAYSTVGKVTKDNVIVSVPGGKLPDYSISASGGGGQALEFFRRRPHLRATKQWRSYLFPPSHAHLAEVFNPKKSGKQFDKLWERITQKYSLQELDLARREAFRVFEGGEGAGLGGVRGRSGGAGLSSAYHDLMGFYERVYKGGEKKVGGEGGVVGEKSAGAQAQSRAQPESSRGAQSWQPVSRPSNHVTFAQKPRNPTEYKPRSTNDLPRDLPRGYSNDEYELIPKETYLKQRKSYELAAVVRPEGISDFEAADDLGQVPVISYGSPSSLRSVQSYLTARNDVIYPKIQESKLLAPYHAPPTTPTPTESALPYQLIHPTPSFTSPPLIDLSPALDSSSSSSLGTVTNFRTSLYRNLLSETLQKPAPPKEHVTKFFAPIPINPLALRQAKSRYGSGTVPKFVVELARKLKQDKDVQGIVRVSRRDGKSGKMVEFLYPVRG</sequence>
<feature type="signal peptide" evidence="2">
    <location>
        <begin position="1"/>
        <end position="18"/>
    </location>
</feature>
<gene>
    <name evidence="3" type="ORF">Fcan01_23486</name>
</gene>
<reference evidence="3 4" key="1">
    <citation type="submission" date="2015-12" db="EMBL/GenBank/DDBJ databases">
        <title>The genome of Folsomia candida.</title>
        <authorList>
            <person name="Faddeeva A."/>
            <person name="Derks M.F."/>
            <person name="Anvar Y."/>
            <person name="Smit S."/>
            <person name="Van Straalen N."/>
            <person name="Roelofs D."/>
        </authorList>
    </citation>
    <scope>NUCLEOTIDE SEQUENCE [LARGE SCALE GENOMIC DNA]</scope>
    <source>
        <strain evidence="3 4">VU population</strain>
        <tissue evidence="3">Whole body</tissue>
    </source>
</reference>
<keyword evidence="2" id="KW-0732">Signal</keyword>
<protein>
    <submittedName>
        <fullName evidence="3">Uncharacterized protein</fullName>
    </submittedName>
</protein>
<evidence type="ECO:0000313" key="3">
    <source>
        <dbReference type="EMBL" id="OXA41874.1"/>
    </source>
</evidence>
<feature type="compositionally biased region" description="Basic and acidic residues" evidence="1">
    <location>
        <begin position="464"/>
        <end position="481"/>
    </location>
</feature>
<evidence type="ECO:0000256" key="2">
    <source>
        <dbReference type="SAM" id="SignalP"/>
    </source>
</evidence>
<organism evidence="3 4">
    <name type="scientific">Folsomia candida</name>
    <name type="common">Springtail</name>
    <dbReference type="NCBI Taxonomy" id="158441"/>
    <lineage>
        <taxon>Eukaryota</taxon>
        <taxon>Metazoa</taxon>
        <taxon>Ecdysozoa</taxon>
        <taxon>Arthropoda</taxon>
        <taxon>Hexapoda</taxon>
        <taxon>Collembola</taxon>
        <taxon>Entomobryomorpha</taxon>
        <taxon>Isotomoidea</taxon>
        <taxon>Isotomidae</taxon>
        <taxon>Proisotominae</taxon>
        <taxon>Folsomia</taxon>
    </lineage>
</organism>
<feature type="region of interest" description="Disordered" evidence="1">
    <location>
        <begin position="419"/>
        <end position="487"/>
    </location>
</feature>
<feature type="chain" id="PRO_5012804816" evidence="2">
    <location>
        <begin position="19"/>
        <end position="707"/>
    </location>
</feature>